<dbReference type="PANTHER" id="PTHR43101">
    <property type="entry name" value="BETA-FRUCTOSIDASE"/>
    <property type="match status" value="1"/>
</dbReference>
<feature type="chain" id="PRO_5039411320" description="beta-fructofuranosidase" evidence="5">
    <location>
        <begin position="39"/>
        <end position="502"/>
    </location>
</feature>
<protein>
    <recommendedName>
        <fullName evidence="2">beta-fructofuranosidase</fullName>
        <ecNumber evidence="2">3.2.1.26</ecNumber>
    </recommendedName>
</protein>
<evidence type="ECO:0000256" key="2">
    <source>
        <dbReference type="ARBA" id="ARBA00012758"/>
    </source>
</evidence>
<reference evidence="7" key="1">
    <citation type="journal article" date="2021" name="PeerJ">
        <title>Extensive microbial diversity within the chicken gut microbiome revealed by metagenomics and culture.</title>
        <authorList>
            <person name="Gilroy R."/>
            <person name="Ravi A."/>
            <person name="Getino M."/>
            <person name="Pursley I."/>
            <person name="Horton D.L."/>
            <person name="Alikhan N.F."/>
            <person name="Baker D."/>
            <person name="Gharbi K."/>
            <person name="Hall N."/>
            <person name="Watson M."/>
            <person name="Adriaenssens E.M."/>
            <person name="Foster-Nyarko E."/>
            <person name="Jarju S."/>
            <person name="Secka A."/>
            <person name="Antonio M."/>
            <person name="Oren A."/>
            <person name="Chaudhuri R.R."/>
            <person name="La Ragione R."/>
            <person name="Hildebrand F."/>
            <person name="Pallen M.J."/>
        </authorList>
    </citation>
    <scope>NUCLEOTIDE SEQUENCE</scope>
    <source>
        <strain evidence="7">CHK33-5263</strain>
    </source>
</reference>
<gene>
    <name evidence="7" type="ORF">H9812_02880</name>
</gene>
<comment type="caution">
    <text evidence="7">The sequence shown here is derived from an EMBL/GenBank/DDBJ whole genome shotgun (WGS) entry which is preliminary data.</text>
</comment>
<evidence type="ECO:0000256" key="3">
    <source>
        <dbReference type="ARBA" id="ARBA00022801"/>
    </source>
</evidence>
<evidence type="ECO:0000313" key="8">
    <source>
        <dbReference type="Proteomes" id="UP000824044"/>
    </source>
</evidence>
<reference evidence="7" key="2">
    <citation type="submission" date="2021-04" db="EMBL/GenBank/DDBJ databases">
        <authorList>
            <person name="Gilroy R."/>
        </authorList>
    </citation>
    <scope>NUCLEOTIDE SEQUENCE</scope>
    <source>
        <strain evidence="7">CHK33-5263</strain>
    </source>
</reference>
<feature type="domain" description="Glycosyl hydrolase family 32 N-terminal" evidence="6">
    <location>
        <begin position="71"/>
        <end position="336"/>
    </location>
</feature>
<dbReference type="AlphaFoldDB" id="A0A9D2IVL1"/>
<dbReference type="Pfam" id="PF00251">
    <property type="entry name" value="Glyco_hydro_32N"/>
    <property type="match status" value="1"/>
</dbReference>
<dbReference type="PANTHER" id="PTHR43101:SF1">
    <property type="entry name" value="BETA-FRUCTOSIDASE"/>
    <property type="match status" value="1"/>
</dbReference>
<dbReference type="EC" id="3.2.1.26" evidence="2"/>
<organism evidence="7 8">
    <name type="scientific">Candidatus Gallimonas intestinigallinarum</name>
    <dbReference type="NCBI Taxonomy" id="2838604"/>
    <lineage>
        <taxon>Bacteria</taxon>
        <taxon>Bacillati</taxon>
        <taxon>Bacillota</taxon>
        <taxon>Clostridia</taxon>
        <taxon>Candidatus Gallimonas</taxon>
    </lineage>
</organism>
<dbReference type="EMBL" id="DXBS01000059">
    <property type="protein sequence ID" value="HIZ24405.1"/>
    <property type="molecule type" value="Genomic_DNA"/>
</dbReference>
<dbReference type="InterPro" id="IPR023296">
    <property type="entry name" value="Glyco_hydro_beta-prop_sf"/>
</dbReference>
<keyword evidence="3" id="KW-0378">Hydrolase</keyword>
<dbReference type="CDD" id="cd08995">
    <property type="entry name" value="GH32_EcAec43-like"/>
    <property type="match status" value="1"/>
</dbReference>
<dbReference type="GO" id="GO:0004564">
    <property type="term" value="F:beta-fructofuranosidase activity"/>
    <property type="evidence" value="ECO:0007669"/>
    <property type="project" value="UniProtKB-EC"/>
</dbReference>
<dbReference type="Proteomes" id="UP000824044">
    <property type="component" value="Unassembled WGS sequence"/>
</dbReference>
<feature type="signal peptide" evidence="5">
    <location>
        <begin position="1"/>
        <end position="38"/>
    </location>
</feature>
<sequence>MSDQHLRRKSGARKGVSYLKKAAAVLLTGLLFAGTACSASPELVYYTPTEPETEEAIFYRPETGALADVIPYYEDGKYYLYYLHDYRNVATYGAGVDWDLLVTEDFVSYENLGTVIRRGSPSQQDNNVFTGGIIKDKEGLYHIFYTGNNASYLGTGKPKEAIMHAVSEDMVRWRKIPEDTFYAPSQYMSDDWRDPYVYYDEAEGDYKMLLAARLTEGAESARGVTAMLASDDLKTWNLRDPLYAPAKYHTHECPDLFRMGDWWYLVFSEFSDRISTRYVMSRDLENWIEPAADMFDGRAFYAAKTAGDGEKRYIFGWVPTKTNNEDIGGWEWGGSLAVHEIYQKEDGTLGVRAPQSQEAVFSEEIASDSIGVRGTSGRTEEIGSLPQTYMLRCTVSGEFVRAGYSVGHSAADGYRYVIDPDAGTFSFENYPSANLFSDVTFPIPKADTYELTIFVEGQVCTAYVNGEKALSTRVDGTLGAAVGFYVQGGEATFNYTISVMRS</sequence>
<dbReference type="GO" id="GO:0005975">
    <property type="term" value="P:carbohydrate metabolic process"/>
    <property type="evidence" value="ECO:0007669"/>
    <property type="project" value="InterPro"/>
</dbReference>
<dbReference type="InterPro" id="IPR013148">
    <property type="entry name" value="Glyco_hydro_32_N"/>
</dbReference>
<evidence type="ECO:0000313" key="7">
    <source>
        <dbReference type="EMBL" id="HIZ24405.1"/>
    </source>
</evidence>
<evidence type="ECO:0000256" key="4">
    <source>
        <dbReference type="ARBA" id="ARBA00023295"/>
    </source>
</evidence>
<keyword evidence="5" id="KW-0732">Signal</keyword>
<keyword evidence="4" id="KW-0326">Glycosidase</keyword>
<dbReference type="Gene3D" id="2.115.10.20">
    <property type="entry name" value="Glycosyl hydrolase domain, family 43"/>
    <property type="match status" value="1"/>
</dbReference>
<comment type="similarity">
    <text evidence="1">Belongs to the glycosyl hydrolase 32 family.</text>
</comment>
<dbReference type="Gene3D" id="2.60.120.560">
    <property type="entry name" value="Exo-inulinase, domain 1"/>
    <property type="match status" value="1"/>
</dbReference>
<evidence type="ECO:0000256" key="5">
    <source>
        <dbReference type="SAM" id="SignalP"/>
    </source>
</evidence>
<evidence type="ECO:0000256" key="1">
    <source>
        <dbReference type="ARBA" id="ARBA00009902"/>
    </source>
</evidence>
<dbReference type="SUPFAM" id="SSF75005">
    <property type="entry name" value="Arabinanase/levansucrase/invertase"/>
    <property type="match status" value="1"/>
</dbReference>
<name>A0A9D2IVL1_9FIRM</name>
<evidence type="ECO:0000259" key="6">
    <source>
        <dbReference type="Pfam" id="PF00251"/>
    </source>
</evidence>
<accession>A0A9D2IVL1</accession>
<dbReference type="SMART" id="SM00640">
    <property type="entry name" value="Glyco_32"/>
    <property type="match status" value="1"/>
</dbReference>
<dbReference type="InterPro" id="IPR001362">
    <property type="entry name" value="Glyco_hydro_32"/>
</dbReference>
<dbReference type="InterPro" id="IPR051214">
    <property type="entry name" value="GH32_Enzymes"/>
</dbReference>
<proteinExistence type="inferred from homology"/>